<comment type="caution">
    <text evidence="1">The sequence shown here is derived from an EMBL/GenBank/DDBJ whole genome shotgun (WGS) entry which is preliminary data.</text>
</comment>
<dbReference type="AlphaFoldDB" id="A0A0F9J7G4"/>
<gene>
    <name evidence="1" type="ORF">LCGC14_1488410</name>
</gene>
<dbReference type="EMBL" id="LAZR01010675">
    <property type="protein sequence ID" value="KKM65724.1"/>
    <property type="molecule type" value="Genomic_DNA"/>
</dbReference>
<evidence type="ECO:0000313" key="1">
    <source>
        <dbReference type="EMBL" id="KKM65724.1"/>
    </source>
</evidence>
<proteinExistence type="predicted"/>
<sequence length="64" mass="7597">MKNKPKKVGRFCTGYIYESIKVYRNGKRLQKRKHYNKYGANIHLTFLPRKGTTITSFADYIQKP</sequence>
<organism evidence="1">
    <name type="scientific">marine sediment metagenome</name>
    <dbReference type="NCBI Taxonomy" id="412755"/>
    <lineage>
        <taxon>unclassified sequences</taxon>
        <taxon>metagenomes</taxon>
        <taxon>ecological metagenomes</taxon>
    </lineage>
</organism>
<protein>
    <submittedName>
        <fullName evidence="1">Uncharacterized protein</fullName>
    </submittedName>
</protein>
<name>A0A0F9J7G4_9ZZZZ</name>
<reference evidence="1" key="1">
    <citation type="journal article" date="2015" name="Nature">
        <title>Complex archaea that bridge the gap between prokaryotes and eukaryotes.</title>
        <authorList>
            <person name="Spang A."/>
            <person name="Saw J.H."/>
            <person name="Jorgensen S.L."/>
            <person name="Zaremba-Niedzwiedzka K."/>
            <person name="Martijn J."/>
            <person name="Lind A.E."/>
            <person name="van Eijk R."/>
            <person name="Schleper C."/>
            <person name="Guy L."/>
            <person name="Ettema T.J."/>
        </authorList>
    </citation>
    <scope>NUCLEOTIDE SEQUENCE</scope>
</reference>
<accession>A0A0F9J7G4</accession>